<evidence type="ECO:0000313" key="2">
    <source>
        <dbReference type="EMBL" id="VEL16288.1"/>
    </source>
</evidence>
<protein>
    <submittedName>
        <fullName evidence="2">Uncharacterized protein</fullName>
    </submittedName>
</protein>
<reference evidence="2" key="1">
    <citation type="submission" date="2018-11" db="EMBL/GenBank/DDBJ databases">
        <authorList>
            <consortium name="Pathogen Informatics"/>
        </authorList>
    </citation>
    <scope>NUCLEOTIDE SEQUENCE</scope>
</reference>
<comment type="caution">
    <text evidence="2">The sequence shown here is derived from an EMBL/GenBank/DDBJ whole genome shotgun (WGS) entry which is preliminary data.</text>
</comment>
<proteinExistence type="predicted"/>
<feature type="region of interest" description="Disordered" evidence="1">
    <location>
        <begin position="497"/>
        <end position="517"/>
    </location>
</feature>
<name>A0A448WNP1_9PLAT</name>
<keyword evidence="3" id="KW-1185">Reference proteome</keyword>
<accession>A0A448WNP1</accession>
<evidence type="ECO:0000313" key="3">
    <source>
        <dbReference type="Proteomes" id="UP000784294"/>
    </source>
</evidence>
<dbReference type="Proteomes" id="UP000784294">
    <property type="component" value="Unassembled WGS sequence"/>
</dbReference>
<evidence type="ECO:0000256" key="1">
    <source>
        <dbReference type="SAM" id="MobiDB-lite"/>
    </source>
</evidence>
<gene>
    <name evidence="2" type="ORF">PXEA_LOCUS9728</name>
</gene>
<dbReference type="AlphaFoldDB" id="A0A448WNP1"/>
<feature type="region of interest" description="Disordered" evidence="1">
    <location>
        <begin position="219"/>
        <end position="243"/>
    </location>
</feature>
<organism evidence="2 3">
    <name type="scientific">Protopolystoma xenopodis</name>
    <dbReference type="NCBI Taxonomy" id="117903"/>
    <lineage>
        <taxon>Eukaryota</taxon>
        <taxon>Metazoa</taxon>
        <taxon>Spiralia</taxon>
        <taxon>Lophotrochozoa</taxon>
        <taxon>Platyhelminthes</taxon>
        <taxon>Monogenea</taxon>
        <taxon>Polyopisthocotylea</taxon>
        <taxon>Polystomatidea</taxon>
        <taxon>Polystomatidae</taxon>
        <taxon>Protopolystoma</taxon>
    </lineage>
</organism>
<sequence>MFDKLFLFHTSETLKQRDFQIIELKMKTEQFEAITSKSDSISNSFLTELTSPMASLDNQFFSSSTYPLTSPNSINSTSTAISSQTNSCFASAPVNVSSSSPLLSSSLSISSTLPSKPPPSSANSFSPITDSISDGPFVSALYPSLSNSLPSARLFTLNHQPSMFHANLPVAQPSCTGENDNLLLSLSGLSSSPQVVSTTITTSPIPSSQGIFDSVRLPTGWPLSTQSQSEGPSDTSASKEDNVGASEMQDNLDSLNSSSMVEEGMHVAHLPPVDSALFFPGLHQLDDRFPGPGQSHLLPNPAYTVSQGFISYHTPGPVRRPANWNSNHATATINGTPPSNNQLTPIMFNGASGEDSSVTCDDPSSPLLADLLMVKAAAGLTAVMGRCETMNSRVLSTLAAATAAAEASSSGAANIGPQAVLSNECPGSTNNTSAIAISAEGECSISPISVSRAPSNSIINHHQHQLQQAILSAPHSPGRQSRLLRLSGGSSGSCAGSGNGFSFHEEEPHDPSSFGDTPIIASVDSGLLRDPPPNKQQLPERRYQLSQSTSIGLQIPITSSLSQLSNGFLETTAISSPATDQIIEQNLSSTSFETSGLRISAPVVRLPPSSTLSSSSSVLSASTTSDVSLLTPKSSSFSSSPFLTPFTTSQVANSAFQPSTFSGDGEITFQESSAHQV</sequence>
<feature type="compositionally biased region" description="Polar residues" evidence="1">
    <location>
        <begin position="222"/>
        <end position="236"/>
    </location>
</feature>
<dbReference type="EMBL" id="CAAALY010027880">
    <property type="protein sequence ID" value="VEL16288.1"/>
    <property type="molecule type" value="Genomic_DNA"/>
</dbReference>